<dbReference type="RefSeq" id="WP_110375839.1">
    <property type="nucleotide sequence ID" value="NZ_JAHBRY010000001.1"/>
</dbReference>
<sequence length="193" mass="20402">MHLLKHRDHRKMPWKNGGGVTYEVAAAPDGAALDAFDWRVSMAQVAAPGPFSAFPGCDRILTVLSGGPMTLRVGDAPARMLDDASTPFAFAADVPCAAETVDTALLDLNVMVRRGRATASVTRHRGVNLRISPRETSTTFVLVKGGTAAINCLPTLMQDGDVLKLAPSDPPVTISPGAEAVLYEIRVTTAQGH</sequence>
<dbReference type="Gene3D" id="2.60.120.10">
    <property type="entry name" value="Jelly Rolls"/>
    <property type="match status" value="1"/>
</dbReference>
<evidence type="ECO:0000313" key="2">
    <source>
        <dbReference type="Proteomes" id="UP000248021"/>
    </source>
</evidence>
<proteinExistence type="predicted"/>
<organism evidence="1 2">
    <name type="scientific">Chelatococcus asaccharovorans</name>
    <dbReference type="NCBI Taxonomy" id="28210"/>
    <lineage>
        <taxon>Bacteria</taxon>
        <taxon>Pseudomonadati</taxon>
        <taxon>Pseudomonadota</taxon>
        <taxon>Alphaproteobacteria</taxon>
        <taxon>Hyphomicrobiales</taxon>
        <taxon>Chelatococcaceae</taxon>
        <taxon>Chelatococcus</taxon>
    </lineage>
</organism>
<dbReference type="EMBL" id="QJJK01000007">
    <property type="protein sequence ID" value="PXW57237.1"/>
    <property type="molecule type" value="Genomic_DNA"/>
</dbReference>
<dbReference type="PANTHER" id="PTHR37943">
    <property type="entry name" value="PROTEIN VES"/>
    <property type="match status" value="1"/>
</dbReference>
<comment type="caution">
    <text evidence="1">The sequence shown here is derived from an EMBL/GenBank/DDBJ whole genome shotgun (WGS) entry which is preliminary data.</text>
</comment>
<dbReference type="AlphaFoldDB" id="A0A2V3U3W1"/>
<dbReference type="Proteomes" id="UP000248021">
    <property type="component" value="Unassembled WGS sequence"/>
</dbReference>
<evidence type="ECO:0000313" key="1">
    <source>
        <dbReference type="EMBL" id="PXW57237.1"/>
    </source>
</evidence>
<dbReference type="Pfam" id="PF05962">
    <property type="entry name" value="HutD"/>
    <property type="match status" value="1"/>
</dbReference>
<gene>
    <name evidence="1" type="ORF">C7450_107278</name>
</gene>
<protein>
    <recommendedName>
        <fullName evidence="3">HutD protein</fullName>
    </recommendedName>
</protein>
<name>A0A2V3U3W1_9HYPH</name>
<dbReference type="CDD" id="cd20293">
    <property type="entry name" value="cupin_HutD_N"/>
    <property type="match status" value="1"/>
</dbReference>
<dbReference type="InterPro" id="IPR010282">
    <property type="entry name" value="Uncharacterised_HutD/Ves"/>
</dbReference>
<evidence type="ECO:0008006" key="3">
    <source>
        <dbReference type="Google" id="ProtNLM"/>
    </source>
</evidence>
<dbReference type="InterPro" id="IPR014710">
    <property type="entry name" value="RmlC-like_jellyroll"/>
</dbReference>
<dbReference type="InterPro" id="IPR011051">
    <property type="entry name" value="RmlC_Cupin_sf"/>
</dbReference>
<accession>A0A2V3U3W1</accession>
<reference evidence="1 2" key="1">
    <citation type="submission" date="2018-05" db="EMBL/GenBank/DDBJ databases">
        <title>Genomic Encyclopedia of Type Strains, Phase IV (KMG-IV): sequencing the most valuable type-strain genomes for metagenomic binning, comparative biology and taxonomic classification.</title>
        <authorList>
            <person name="Goeker M."/>
        </authorList>
    </citation>
    <scope>NUCLEOTIDE SEQUENCE [LARGE SCALE GENOMIC DNA]</scope>
    <source>
        <strain evidence="1 2">DSM 6462</strain>
    </source>
</reference>
<keyword evidence="2" id="KW-1185">Reference proteome</keyword>
<dbReference type="SUPFAM" id="SSF51182">
    <property type="entry name" value="RmlC-like cupins"/>
    <property type="match status" value="1"/>
</dbReference>
<dbReference type="OrthoDB" id="9800082at2"/>
<dbReference type="PANTHER" id="PTHR37943:SF1">
    <property type="entry name" value="PROTEIN VES"/>
    <property type="match status" value="1"/>
</dbReference>